<dbReference type="InterPro" id="IPR012338">
    <property type="entry name" value="Beta-lactam/transpept-like"/>
</dbReference>
<organism evidence="2 3">
    <name type="scientific">Streptomyces coffeae</name>
    <dbReference type="NCBI Taxonomy" id="621382"/>
    <lineage>
        <taxon>Bacteria</taxon>
        <taxon>Bacillati</taxon>
        <taxon>Actinomycetota</taxon>
        <taxon>Actinomycetes</taxon>
        <taxon>Kitasatosporales</taxon>
        <taxon>Streptomycetaceae</taxon>
        <taxon>Streptomyces</taxon>
    </lineage>
</organism>
<reference evidence="2 3" key="1">
    <citation type="submission" date="2021-01" db="EMBL/GenBank/DDBJ databases">
        <title>WGS of actinomycetes isolated from Thailand.</title>
        <authorList>
            <person name="Thawai C."/>
        </authorList>
    </citation>
    <scope>NUCLEOTIDE SEQUENCE [LARGE SCALE GENOMIC DNA]</scope>
    <source>
        <strain evidence="2 3">CA1R205</strain>
    </source>
</reference>
<dbReference type="Gene3D" id="3.40.710.10">
    <property type="entry name" value="DD-peptidase/beta-lactamase superfamily"/>
    <property type="match status" value="1"/>
</dbReference>
<dbReference type="PANTHER" id="PTHR46825">
    <property type="entry name" value="D-ALANYL-D-ALANINE-CARBOXYPEPTIDASE/ENDOPEPTIDASE AMPH"/>
    <property type="match status" value="1"/>
</dbReference>
<dbReference type="InterPro" id="IPR001466">
    <property type="entry name" value="Beta-lactam-related"/>
</dbReference>
<feature type="domain" description="Beta-lactamase-related" evidence="1">
    <location>
        <begin position="4"/>
        <end position="314"/>
    </location>
</feature>
<dbReference type="SUPFAM" id="SSF56601">
    <property type="entry name" value="beta-lactamase/transpeptidase-like"/>
    <property type="match status" value="1"/>
</dbReference>
<comment type="caution">
    <text evidence="2">The sequence shown here is derived from an EMBL/GenBank/DDBJ whole genome shotgun (WGS) entry which is preliminary data.</text>
</comment>
<dbReference type="EMBL" id="JAERRF010000021">
    <property type="protein sequence ID" value="MBL1100666.1"/>
    <property type="molecule type" value="Genomic_DNA"/>
</dbReference>
<dbReference type="Proteomes" id="UP000634229">
    <property type="component" value="Unassembled WGS sequence"/>
</dbReference>
<dbReference type="Pfam" id="PF00144">
    <property type="entry name" value="Beta-lactamase"/>
    <property type="match status" value="1"/>
</dbReference>
<accession>A0ABS1NKU5</accession>
<evidence type="ECO:0000313" key="2">
    <source>
        <dbReference type="EMBL" id="MBL1100666.1"/>
    </source>
</evidence>
<proteinExistence type="predicted"/>
<name>A0ABS1NKU5_9ACTN</name>
<dbReference type="InterPro" id="IPR050491">
    <property type="entry name" value="AmpC-like"/>
</dbReference>
<gene>
    <name evidence="2" type="ORF">JK363_29200</name>
</gene>
<protein>
    <submittedName>
        <fullName evidence="2">Beta-lactamase family protein</fullName>
    </submittedName>
</protein>
<sequence length="430" mass="44430">MTALARAHRVPGAQLAVHTGGSTLTVETGVLDADTAEPFTTETAVPIGSITKCYTATLVLLLVADGDVALDDQLGDHVPELRRSGPPCTVRQVLSHTAGLPSGPDSDQVAALTTARYLLDHCTDRSLVMAPGTDFSYSNAGYVAAGRLIETVTGMSWAEAVRSVLLEPLGTVPCFVGATGTARRPPAHGHAGNMATGRIRPVHQNLAPAEAAAGALAASALDLVALARAHIGDGPPGLLPPELAARARRPVPGADPGVLADGWGLGFALFRRDATLWFGHDGNAQGTSCHLRADPVSGAVVAFTSNASVGTEMWHELADGLEDITGLRVPATPARPAPATPMAATAQCTGIYLNGDIEYQVTMSDSGNLALSVDGDLPAPLVCHEDLTCDLVDPSSGRRIPGGRFVRDPRTGAVDRIQLSGRMARKSALV</sequence>
<keyword evidence="3" id="KW-1185">Reference proteome</keyword>
<evidence type="ECO:0000259" key="1">
    <source>
        <dbReference type="Pfam" id="PF00144"/>
    </source>
</evidence>
<evidence type="ECO:0000313" key="3">
    <source>
        <dbReference type="Proteomes" id="UP000634229"/>
    </source>
</evidence>
<dbReference type="PANTHER" id="PTHR46825:SF9">
    <property type="entry name" value="BETA-LACTAMASE-RELATED DOMAIN-CONTAINING PROTEIN"/>
    <property type="match status" value="1"/>
</dbReference>